<name>A0A9P2RWK3_BARTA</name>
<dbReference type="AlphaFoldDB" id="A0A9P2RWK3"/>
<dbReference type="EMBL" id="AIMD01000055">
    <property type="protein sequence ID" value="EJF92292.1"/>
    <property type="molecule type" value="Genomic_DNA"/>
</dbReference>
<reference evidence="2 3" key="1">
    <citation type="submission" date="2012-03" db="EMBL/GenBank/DDBJ databases">
        <title>The Genome Sequence of Bartonella taylorii 8TBB.</title>
        <authorList>
            <consortium name="The Broad Institute Genome Sequencing Platform"/>
            <consortium name="The Broad Institute Genome Sequencing Center for Infectious Disease"/>
            <person name="Feldgarden M."/>
            <person name="Kirby J."/>
            <person name="Kosoy M."/>
            <person name="Birtles R."/>
            <person name="Probert W.S."/>
            <person name="Chiaraviglio L."/>
            <person name="Young S.K."/>
            <person name="Zeng Q."/>
            <person name="Gargeya S."/>
            <person name="Fitzgerald M."/>
            <person name="Haas B."/>
            <person name="Abouelleil A."/>
            <person name="Alvarado L."/>
            <person name="Arachchi H.M."/>
            <person name="Berlin A."/>
            <person name="Chapman S.B."/>
            <person name="Gearin G."/>
            <person name="Goldberg J."/>
            <person name="Griggs A."/>
            <person name="Gujja S."/>
            <person name="Hansen M."/>
            <person name="Heiman D."/>
            <person name="Howarth C."/>
            <person name="Larimer J."/>
            <person name="Lui A."/>
            <person name="MacDonald P.J.P."/>
            <person name="McCowen C."/>
            <person name="Montmayeur A."/>
            <person name="Murphy C."/>
            <person name="Neiman D."/>
            <person name="Pearson M."/>
            <person name="Priest M."/>
            <person name="Roberts A."/>
            <person name="Saif S."/>
            <person name="Shea T."/>
            <person name="Sisk P."/>
            <person name="Stolte C."/>
            <person name="Sykes S."/>
            <person name="Wortman J."/>
            <person name="Nusbaum C."/>
            <person name="Birren B."/>
        </authorList>
    </citation>
    <scope>NUCLEOTIDE SEQUENCE [LARGE SCALE GENOMIC DNA]</scope>
    <source>
        <strain evidence="2 3">8TBB</strain>
    </source>
</reference>
<protein>
    <recommendedName>
        <fullName evidence="4">Type IV secretion system protein VirB7</fullName>
    </recommendedName>
</protein>
<proteinExistence type="predicted"/>
<organism evidence="2 3">
    <name type="scientific">Bartonella taylorii 8TBB</name>
    <dbReference type="NCBI Taxonomy" id="1094560"/>
    <lineage>
        <taxon>Bacteria</taxon>
        <taxon>Pseudomonadati</taxon>
        <taxon>Pseudomonadota</taxon>
        <taxon>Alphaproteobacteria</taxon>
        <taxon>Hyphomicrobiales</taxon>
        <taxon>Bartonellaceae</taxon>
        <taxon>Bartonella</taxon>
    </lineage>
</organism>
<sequence length="98" mass="10927">MRGFKKIGIILPFLFLSGCMSSPNTLKSLPKCDGYSKRPLNRSMWNWEGKNPSPTPIIISNNTDIKSSVKEGKFETLLAQKLTDEEIASSYKNCGQKA</sequence>
<comment type="caution">
    <text evidence="2">The sequence shown here is derived from an EMBL/GenBank/DDBJ whole genome shotgun (WGS) entry which is preliminary data.</text>
</comment>
<accession>A0A9P2RWK3</accession>
<dbReference type="PROSITE" id="PS51257">
    <property type="entry name" value="PROKAR_LIPOPROTEIN"/>
    <property type="match status" value="1"/>
</dbReference>
<keyword evidence="3" id="KW-1185">Reference proteome</keyword>
<dbReference type="OrthoDB" id="8280200at2"/>
<feature type="signal peptide" evidence="1">
    <location>
        <begin position="1"/>
        <end position="21"/>
    </location>
</feature>
<feature type="chain" id="PRO_5040253973" description="Type IV secretion system protein VirB7" evidence="1">
    <location>
        <begin position="22"/>
        <end position="98"/>
    </location>
</feature>
<evidence type="ECO:0000256" key="1">
    <source>
        <dbReference type="SAM" id="SignalP"/>
    </source>
</evidence>
<keyword evidence="1" id="KW-0732">Signal</keyword>
<dbReference type="RefSeq" id="WP_004861393.1">
    <property type="nucleotide sequence ID" value="NZ_JH725055.1"/>
</dbReference>
<evidence type="ECO:0000313" key="3">
    <source>
        <dbReference type="Proteomes" id="UP000002648"/>
    </source>
</evidence>
<evidence type="ECO:0008006" key="4">
    <source>
        <dbReference type="Google" id="ProtNLM"/>
    </source>
</evidence>
<evidence type="ECO:0000313" key="2">
    <source>
        <dbReference type="EMBL" id="EJF92292.1"/>
    </source>
</evidence>
<gene>
    <name evidence="2" type="ORF">ME9_01694</name>
</gene>
<dbReference type="Proteomes" id="UP000002648">
    <property type="component" value="Unassembled WGS sequence"/>
</dbReference>